<dbReference type="GO" id="GO:0005929">
    <property type="term" value="C:cilium"/>
    <property type="evidence" value="ECO:0007669"/>
    <property type="project" value="TreeGrafter"/>
</dbReference>
<evidence type="ECO:0000256" key="2">
    <source>
        <dbReference type="ARBA" id="ARBA00022490"/>
    </source>
</evidence>
<name>A0AAD5XQZ7_9FUNG</name>
<dbReference type="Pfam" id="PF13181">
    <property type="entry name" value="TPR_8"/>
    <property type="match status" value="1"/>
</dbReference>
<feature type="compositionally biased region" description="Low complexity" evidence="6">
    <location>
        <begin position="426"/>
        <end position="436"/>
    </location>
</feature>
<dbReference type="AlphaFoldDB" id="A0AAD5XQZ7"/>
<keyword evidence="2" id="KW-0963">Cytoplasm</keyword>
<dbReference type="InterPro" id="IPR019734">
    <property type="entry name" value="TPR_rpt"/>
</dbReference>
<sequence length="501" mass="54938">MLPAISPARNERKTQQLQKHQPPSSSPRASQSPRTAKQPARTPVPLTQTLCLDLLRDGHVASYIDFFRMAVQSSLRRREAVNPDKTLHELKDLLTAAESSHRRADPMLVYTATKNIARHFATQKNHALALAYYRDALRHAKDVVDDPSVEIEAARNVGVELEADGRQEEASEMYEESRILSRRAGKPEAEHAAAKSLVSVRMKMAKQMEKSKRHEEAIEQYNFCVQILQESHPDEQTLNDLNYRLGRAHQQIGAIPTAIEFLETFLLKVRKHGDRIKEGWAQAVLASCHESVGNLALASECLTKFLAITESDPSQKQAQAQACNHLGNLCNRMGDYELAVKYFEKHYQLACGAAGDQRPVAARPVADDSDAKLPTTDEAVTGAGVLSETDVADPANTSLNADVAPAGISTSRPLTSATAEDDDDAAPSATPLSTAARSVRKTDAVGLAQVQLGISRANAHMDQFFKLVEDEKRLGDLLRWKATHAVDIIDAAGPSKGRPEL</sequence>
<dbReference type="InterPro" id="IPR051476">
    <property type="entry name" value="Bac_ResReg_Asp_Phosphatase"/>
</dbReference>
<protein>
    <recommendedName>
        <fullName evidence="5">Tetratricopeptide repeat protein 29</fullName>
    </recommendedName>
</protein>
<dbReference type="Gene3D" id="1.25.40.10">
    <property type="entry name" value="Tetratricopeptide repeat domain"/>
    <property type="match status" value="1"/>
</dbReference>
<keyword evidence="4" id="KW-0802">TPR repeat</keyword>
<dbReference type="GO" id="GO:0003341">
    <property type="term" value="P:cilium movement"/>
    <property type="evidence" value="ECO:0007669"/>
    <property type="project" value="TreeGrafter"/>
</dbReference>
<evidence type="ECO:0000256" key="3">
    <source>
        <dbReference type="ARBA" id="ARBA00022737"/>
    </source>
</evidence>
<dbReference type="Proteomes" id="UP001212152">
    <property type="component" value="Unassembled WGS sequence"/>
</dbReference>
<feature type="compositionally biased region" description="Low complexity" evidence="6">
    <location>
        <begin position="21"/>
        <end position="34"/>
    </location>
</feature>
<dbReference type="GO" id="GO:0005737">
    <property type="term" value="C:cytoplasm"/>
    <property type="evidence" value="ECO:0007669"/>
    <property type="project" value="UniProtKB-SubCell"/>
</dbReference>
<feature type="region of interest" description="Disordered" evidence="6">
    <location>
        <begin position="1"/>
        <end position="43"/>
    </location>
</feature>
<dbReference type="InterPro" id="IPR011990">
    <property type="entry name" value="TPR-like_helical_dom_sf"/>
</dbReference>
<comment type="caution">
    <text evidence="7">The sequence shown here is derived from an EMBL/GenBank/DDBJ whole genome shotgun (WGS) entry which is preliminary data.</text>
</comment>
<evidence type="ECO:0000256" key="1">
    <source>
        <dbReference type="ARBA" id="ARBA00004496"/>
    </source>
</evidence>
<evidence type="ECO:0000256" key="6">
    <source>
        <dbReference type="SAM" id="MobiDB-lite"/>
    </source>
</evidence>
<dbReference type="SMART" id="SM00028">
    <property type="entry name" value="TPR"/>
    <property type="match status" value="6"/>
</dbReference>
<dbReference type="SUPFAM" id="SSF48452">
    <property type="entry name" value="TPR-like"/>
    <property type="match status" value="2"/>
</dbReference>
<comment type="subcellular location">
    <subcellularLocation>
        <location evidence="1">Cytoplasm</location>
    </subcellularLocation>
</comment>
<organism evidence="7 8">
    <name type="scientific">Geranomyces variabilis</name>
    <dbReference type="NCBI Taxonomy" id="109894"/>
    <lineage>
        <taxon>Eukaryota</taxon>
        <taxon>Fungi</taxon>
        <taxon>Fungi incertae sedis</taxon>
        <taxon>Chytridiomycota</taxon>
        <taxon>Chytridiomycota incertae sedis</taxon>
        <taxon>Chytridiomycetes</taxon>
        <taxon>Spizellomycetales</taxon>
        <taxon>Powellomycetaceae</taxon>
        <taxon>Geranomyces</taxon>
    </lineage>
</organism>
<accession>A0AAD5XQZ7</accession>
<dbReference type="PANTHER" id="PTHR46630">
    <property type="entry name" value="TETRATRICOPEPTIDE REPEAT PROTEIN 29"/>
    <property type="match status" value="1"/>
</dbReference>
<reference evidence="7" key="1">
    <citation type="submission" date="2020-05" db="EMBL/GenBank/DDBJ databases">
        <title>Phylogenomic resolution of chytrid fungi.</title>
        <authorList>
            <person name="Stajich J.E."/>
            <person name="Amses K."/>
            <person name="Simmons R."/>
            <person name="Seto K."/>
            <person name="Myers J."/>
            <person name="Bonds A."/>
            <person name="Quandt C.A."/>
            <person name="Barry K."/>
            <person name="Liu P."/>
            <person name="Grigoriev I."/>
            <person name="Longcore J.E."/>
            <person name="James T.Y."/>
        </authorList>
    </citation>
    <scope>NUCLEOTIDE SEQUENCE</scope>
    <source>
        <strain evidence="7">JEL0379</strain>
    </source>
</reference>
<feature type="region of interest" description="Disordered" evidence="6">
    <location>
        <begin position="362"/>
        <end position="438"/>
    </location>
</feature>
<evidence type="ECO:0000256" key="5">
    <source>
        <dbReference type="ARBA" id="ARBA00040665"/>
    </source>
</evidence>
<evidence type="ECO:0000256" key="4">
    <source>
        <dbReference type="ARBA" id="ARBA00022803"/>
    </source>
</evidence>
<evidence type="ECO:0000313" key="7">
    <source>
        <dbReference type="EMBL" id="KAJ3184604.1"/>
    </source>
</evidence>
<gene>
    <name evidence="7" type="primary">TTC29</name>
    <name evidence="7" type="ORF">HDU87_004007</name>
</gene>
<dbReference type="EMBL" id="JADGJQ010000003">
    <property type="protein sequence ID" value="KAJ3184604.1"/>
    <property type="molecule type" value="Genomic_DNA"/>
</dbReference>
<proteinExistence type="predicted"/>
<keyword evidence="3" id="KW-0677">Repeat</keyword>
<dbReference type="Pfam" id="PF13424">
    <property type="entry name" value="TPR_12"/>
    <property type="match status" value="1"/>
</dbReference>
<evidence type="ECO:0000313" key="8">
    <source>
        <dbReference type="Proteomes" id="UP001212152"/>
    </source>
</evidence>
<dbReference type="PANTHER" id="PTHR46630:SF1">
    <property type="entry name" value="TETRATRICOPEPTIDE REPEAT PROTEIN 29"/>
    <property type="match status" value="1"/>
</dbReference>
<keyword evidence="8" id="KW-1185">Reference proteome</keyword>